<evidence type="ECO:0000313" key="2">
    <source>
        <dbReference type="EMBL" id="TCS78179.1"/>
    </source>
</evidence>
<feature type="transmembrane region" description="Helical" evidence="1">
    <location>
        <begin position="246"/>
        <end position="264"/>
    </location>
</feature>
<dbReference type="Proteomes" id="UP000295188">
    <property type="component" value="Unassembled WGS sequence"/>
</dbReference>
<sequence length="270" mass="29220">MKKLSKKTLKKSFVTWFYGNLTCFSQEHMQTFGYLCAMLPIVEELYEKEEDKKKAMDTYTAFFNTEPQIGTLVVGMTAGLEEAKANGQPIDGEAINGIRAGLMGPLAGIGDSMIVGTLIPILLGIGLGLSGGGNPLGAIFYIIAWNFLMWFGMKFAYFKGYELGGKAVEILVGEQAQAIRDSIIMIGTIVIGAVAASWINIHTSLVLPGGGELQKTLDGIYPKFLSGGAVVFCWWLMSKKNISPTMVMLLLVVIAFVGVLIGFFDPGLSY</sequence>
<keyword evidence="1" id="KW-0472">Membrane</keyword>
<dbReference type="AlphaFoldDB" id="A0A4R3K5X1"/>
<dbReference type="PROSITE" id="PS51108">
    <property type="entry name" value="PTS_EIID"/>
    <property type="match status" value="1"/>
</dbReference>
<name>A0A4R3K5X1_9FIRM</name>
<dbReference type="PANTHER" id="PTHR32502">
    <property type="entry name" value="N-ACETYLGALACTOSAMINE PERMEASE II COMPONENT-RELATED"/>
    <property type="match status" value="1"/>
</dbReference>
<accession>A0A4R3K5X1</accession>
<feature type="transmembrane region" description="Helical" evidence="1">
    <location>
        <begin position="219"/>
        <end position="237"/>
    </location>
</feature>
<dbReference type="Pfam" id="PF03613">
    <property type="entry name" value="EIID-AGA"/>
    <property type="match status" value="1"/>
</dbReference>
<reference evidence="2 3" key="1">
    <citation type="submission" date="2019-03" db="EMBL/GenBank/DDBJ databases">
        <title>Genomic Encyclopedia of Type Strains, Phase IV (KMG-IV): sequencing the most valuable type-strain genomes for metagenomic binning, comparative biology and taxonomic classification.</title>
        <authorList>
            <person name="Goeker M."/>
        </authorList>
    </citation>
    <scope>NUCLEOTIDE SEQUENCE [LARGE SCALE GENOMIC DNA]</scope>
    <source>
        <strain evidence="2 3">DSM 20467</strain>
    </source>
</reference>
<organism evidence="2 3">
    <name type="scientific">Pectinatus cerevisiiphilus</name>
    <dbReference type="NCBI Taxonomy" id="86956"/>
    <lineage>
        <taxon>Bacteria</taxon>
        <taxon>Bacillati</taxon>
        <taxon>Bacillota</taxon>
        <taxon>Negativicutes</taxon>
        <taxon>Selenomonadales</taxon>
        <taxon>Selenomonadaceae</taxon>
        <taxon>Pectinatus</taxon>
    </lineage>
</organism>
<dbReference type="InterPro" id="IPR004704">
    <property type="entry name" value="PTS_IID_man"/>
</dbReference>
<proteinExistence type="predicted"/>
<dbReference type="GO" id="GO:0009401">
    <property type="term" value="P:phosphoenolpyruvate-dependent sugar phosphotransferase system"/>
    <property type="evidence" value="ECO:0007669"/>
    <property type="project" value="InterPro"/>
</dbReference>
<comment type="caution">
    <text evidence="2">The sequence shown here is derived from an EMBL/GenBank/DDBJ whole genome shotgun (WGS) entry which is preliminary data.</text>
</comment>
<dbReference type="PANTHER" id="PTHR32502:SF26">
    <property type="entry name" value="PHOSPHOTRANSFERASE SYSTEM SUGAR-SPECIFIC EIID COMPONENT"/>
    <property type="match status" value="1"/>
</dbReference>
<dbReference type="EMBL" id="SMAA01000011">
    <property type="protein sequence ID" value="TCS78179.1"/>
    <property type="molecule type" value="Genomic_DNA"/>
</dbReference>
<keyword evidence="3" id="KW-1185">Reference proteome</keyword>
<protein>
    <submittedName>
        <fullName evidence="2">PTS system IID component (Man family)</fullName>
    </submittedName>
</protein>
<keyword evidence="1" id="KW-0812">Transmembrane</keyword>
<evidence type="ECO:0000313" key="3">
    <source>
        <dbReference type="Proteomes" id="UP000295188"/>
    </source>
</evidence>
<dbReference type="RefSeq" id="WP_196589957.1">
    <property type="nucleotide sequence ID" value="NZ_SMAA01000011.1"/>
</dbReference>
<feature type="transmembrane region" description="Helical" evidence="1">
    <location>
        <begin position="138"/>
        <end position="157"/>
    </location>
</feature>
<feature type="transmembrane region" description="Helical" evidence="1">
    <location>
        <begin position="113"/>
        <end position="132"/>
    </location>
</feature>
<gene>
    <name evidence="2" type="ORF">EDC37_11136</name>
</gene>
<dbReference type="InterPro" id="IPR050303">
    <property type="entry name" value="GatZ_KbaZ_carbometab"/>
</dbReference>
<feature type="transmembrane region" description="Helical" evidence="1">
    <location>
        <begin position="178"/>
        <end position="199"/>
    </location>
</feature>
<evidence type="ECO:0000256" key="1">
    <source>
        <dbReference type="SAM" id="Phobius"/>
    </source>
</evidence>
<dbReference type="GO" id="GO:0005886">
    <property type="term" value="C:plasma membrane"/>
    <property type="evidence" value="ECO:0007669"/>
    <property type="project" value="TreeGrafter"/>
</dbReference>
<keyword evidence="1" id="KW-1133">Transmembrane helix</keyword>